<feature type="region of interest" description="Disordered" evidence="3">
    <location>
        <begin position="723"/>
        <end position="748"/>
    </location>
</feature>
<evidence type="ECO:0000313" key="7">
    <source>
        <dbReference type="Proteomes" id="UP001610335"/>
    </source>
</evidence>
<evidence type="ECO:0000256" key="2">
    <source>
        <dbReference type="ARBA" id="ARBA00023134"/>
    </source>
</evidence>
<dbReference type="InterPro" id="IPR022812">
    <property type="entry name" value="Dynamin"/>
</dbReference>
<dbReference type="InterPro" id="IPR027417">
    <property type="entry name" value="P-loop_NTPase"/>
</dbReference>
<dbReference type="SMART" id="SM00053">
    <property type="entry name" value="DYNc"/>
    <property type="match status" value="1"/>
</dbReference>
<name>A0ABR4J5N8_9EURO</name>
<feature type="region of interest" description="Disordered" evidence="3">
    <location>
        <begin position="905"/>
        <end position="933"/>
    </location>
</feature>
<feature type="region of interest" description="Disordered" evidence="3">
    <location>
        <begin position="960"/>
        <end position="982"/>
    </location>
</feature>
<keyword evidence="7" id="KW-1185">Reference proteome</keyword>
<organism evidence="6 7">
    <name type="scientific">Aspergillus cavernicola</name>
    <dbReference type="NCBI Taxonomy" id="176166"/>
    <lineage>
        <taxon>Eukaryota</taxon>
        <taxon>Fungi</taxon>
        <taxon>Dikarya</taxon>
        <taxon>Ascomycota</taxon>
        <taxon>Pezizomycotina</taxon>
        <taxon>Eurotiomycetes</taxon>
        <taxon>Eurotiomycetidae</taxon>
        <taxon>Eurotiales</taxon>
        <taxon>Aspergillaceae</taxon>
        <taxon>Aspergillus</taxon>
        <taxon>Aspergillus subgen. Nidulantes</taxon>
    </lineage>
</organism>
<evidence type="ECO:0000313" key="6">
    <source>
        <dbReference type="EMBL" id="KAL2835265.1"/>
    </source>
</evidence>
<evidence type="ECO:0000256" key="3">
    <source>
        <dbReference type="SAM" id="MobiDB-lite"/>
    </source>
</evidence>
<accession>A0ABR4J5N8</accession>
<dbReference type="GO" id="GO:0016787">
    <property type="term" value="F:hydrolase activity"/>
    <property type="evidence" value="ECO:0007669"/>
    <property type="project" value="UniProtKB-KW"/>
</dbReference>
<keyword evidence="1" id="KW-0547">Nucleotide-binding</keyword>
<dbReference type="PANTHER" id="PTHR11566">
    <property type="entry name" value="DYNAMIN"/>
    <property type="match status" value="1"/>
</dbReference>
<keyword evidence="2" id="KW-0342">GTP-binding</keyword>
<dbReference type="EMBL" id="JBFXLS010000001">
    <property type="protein sequence ID" value="KAL2835265.1"/>
    <property type="molecule type" value="Genomic_DNA"/>
</dbReference>
<dbReference type="InterPro" id="IPR001401">
    <property type="entry name" value="Dynamin_GTPase"/>
</dbReference>
<dbReference type="Proteomes" id="UP001610335">
    <property type="component" value="Unassembled WGS sequence"/>
</dbReference>
<dbReference type="InterPro" id="IPR045063">
    <property type="entry name" value="Dynamin_N"/>
</dbReference>
<dbReference type="InterPro" id="IPR000375">
    <property type="entry name" value="Dynamin_stalk"/>
</dbReference>
<dbReference type="Pfam" id="PF00350">
    <property type="entry name" value="Dynamin_N"/>
    <property type="match status" value="1"/>
</dbReference>
<dbReference type="PROSITE" id="PS51718">
    <property type="entry name" value="G_DYNAMIN_2"/>
    <property type="match status" value="1"/>
</dbReference>
<dbReference type="PRINTS" id="PR00195">
    <property type="entry name" value="DYNAMIN"/>
</dbReference>
<gene>
    <name evidence="6" type="ORF">BDW59DRAFT_5879</name>
</gene>
<dbReference type="Gene3D" id="3.40.50.300">
    <property type="entry name" value="P-loop containing nucleotide triphosphate hydrolases"/>
    <property type="match status" value="1"/>
</dbReference>
<dbReference type="PANTHER" id="PTHR11566:SF149">
    <property type="entry name" value="GTPASE, PUTATIVE (AFU_ORTHOLOGUE AFUA_6G11890)-RELATED"/>
    <property type="match status" value="1"/>
</dbReference>
<feature type="domain" description="GED" evidence="4">
    <location>
        <begin position="620"/>
        <end position="711"/>
    </location>
</feature>
<dbReference type="InterPro" id="IPR030381">
    <property type="entry name" value="G_DYNAMIN_dom"/>
</dbReference>
<protein>
    <submittedName>
        <fullName evidence="6">P-loop containing nucleoside triphosphate hydrolase protein</fullName>
    </submittedName>
</protein>
<feature type="compositionally biased region" description="Polar residues" evidence="3">
    <location>
        <begin position="795"/>
        <end position="814"/>
    </location>
</feature>
<dbReference type="SUPFAM" id="SSF52540">
    <property type="entry name" value="P-loop containing nucleoside triphosphate hydrolases"/>
    <property type="match status" value="1"/>
</dbReference>
<feature type="region of interest" description="Disordered" evidence="3">
    <location>
        <begin position="761"/>
        <end position="864"/>
    </location>
</feature>
<feature type="domain" description="Dynamin-type G" evidence="5">
    <location>
        <begin position="36"/>
        <end position="323"/>
    </location>
</feature>
<dbReference type="PROSITE" id="PS51388">
    <property type="entry name" value="GED"/>
    <property type="match status" value="1"/>
</dbReference>
<reference evidence="6 7" key="1">
    <citation type="submission" date="2024-07" db="EMBL/GenBank/DDBJ databases">
        <title>Section-level genome sequencing and comparative genomics of Aspergillus sections Usti and Cavernicolus.</title>
        <authorList>
            <consortium name="Lawrence Berkeley National Laboratory"/>
            <person name="Nybo J.L."/>
            <person name="Vesth T.C."/>
            <person name="Theobald S."/>
            <person name="Frisvad J.C."/>
            <person name="Larsen T.O."/>
            <person name="Kjaerboelling I."/>
            <person name="Rothschild-Mancinelli K."/>
            <person name="Lyhne E.K."/>
            <person name="Kogle M.E."/>
            <person name="Barry K."/>
            <person name="Clum A."/>
            <person name="Na H."/>
            <person name="Ledsgaard L."/>
            <person name="Lin J."/>
            <person name="Lipzen A."/>
            <person name="Kuo A."/>
            <person name="Riley R."/>
            <person name="Mondo S."/>
            <person name="LaButti K."/>
            <person name="Haridas S."/>
            <person name="Pangalinan J."/>
            <person name="Salamov A.A."/>
            <person name="Simmons B.A."/>
            <person name="Magnuson J.K."/>
            <person name="Chen J."/>
            <person name="Drula E."/>
            <person name="Henrissat B."/>
            <person name="Wiebenga A."/>
            <person name="Lubbers R.J."/>
            <person name="Gomes A.C."/>
            <person name="Makela M.R."/>
            <person name="Stajich J."/>
            <person name="Grigoriev I.V."/>
            <person name="Mortensen U.H."/>
            <person name="De vries R.P."/>
            <person name="Baker S.E."/>
            <person name="Andersen M.R."/>
        </authorList>
    </citation>
    <scope>NUCLEOTIDE SEQUENCE [LARGE SCALE GENOMIC DNA]</scope>
    <source>
        <strain evidence="6 7">CBS 600.67</strain>
    </source>
</reference>
<feature type="compositionally biased region" description="Polar residues" evidence="3">
    <location>
        <begin position="969"/>
        <end position="982"/>
    </location>
</feature>
<feature type="compositionally biased region" description="Low complexity" evidence="3">
    <location>
        <begin position="761"/>
        <end position="774"/>
    </location>
</feature>
<dbReference type="CDD" id="cd08771">
    <property type="entry name" value="DLP_1"/>
    <property type="match status" value="1"/>
</dbReference>
<keyword evidence="6" id="KW-0378">Hydrolase</keyword>
<proteinExistence type="predicted"/>
<comment type="caution">
    <text evidence="6">The sequence shown here is derived from an EMBL/GenBank/DDBJ whole genome shotgun (WGS) entry which is preliminary data.</text>
</comment>
<dbReference type="Pfam" id="PF01031">
    <property type="entry name" value="Dynamin_M"/>
    <property type="match status" value="1"/>
</dbReference>
<sequence length="982" mass="106837">MTSQTTEDEALHQLQQEQSKLLDKIDELRNIGVGGLVELPQLIVCGNQSSGKSSVLEAISRVRFPSKSNVCTRFATEVILRRNPVSRIRISIEPGPSRIIEEERKRLRSFTHEQFSNSNDLPSLIEKAKECMGVSESSGLGFSDDVLKVEISGPDKPELTLVDLPGLYYSTSREQGQAGIGIVRGLTEKYMQNSRSIILAVISAKTDYHLQEVLNIAARFDPGGKRTLGIITQPDILEANSEEEDTYLQFMRNEKVRLQLGWHALRNRSFETRDISDNARDEQEKEFFSQGRWTSLPRESLGVDTLRRRLSSSLLKHIRQSLPGLIADIQQKISDRVQKLSKLGSPRSTLQQQRGFLLHISSSFERITAQALNGMYADNFFGGLGDAKETGDIRRLRAVVRQLNEFFADAMTIRGCRRTIIEGSLSVPFTTASSLGSGNPYMDGWRAEHINRGALEAEISEQARENRGIELPGSANQLLVGSLFRDQSQPWEELAKSHLLKACDSVRYFVFLVLQHLADEHTSSLLLVSIVEPELERMKQALFNKLDELTAYRKRGHPLPVGKSFLTQMQKARSNRLLQSLTSDLLGREYRTKDETPVYSMKTMEQAITNLETSRDEFAAAEIIDQMQAYYDTAILTFVDNVAILGIENCLLYPLQRIFTSQVVNNMGDSQIQDFAAEPSYVTEERKRLSQELEKLQAGLRTLNLFKPMSIDGLSVFGTKSATPTPAKATNAPGLEKAPVQSDNTASFGSVPLSKAPILLSESKSSTTPTPLSTIAKPTSDTGTPAKSASDARTGHTSSSGLSAPAKNTTQSPSPHAVSSAIGISSNSTNVTPSTRVVSSNFASSAKDTSGPTSASSTSLFNAPVKDTSGSGFGTSLSANDTIRSGFGSSTSLFGEPVKDTSGSGFGTSLSAKGTSGSGFGSSGSLPGTPAKDTTSQPFAGYVKSAFGYPGPLSSLTADITAPRARSPFDTTTLPSTEGQNR</sequence>
<evidence type="ECO:0000256" key="1">
    <source>
        <dbReference type="ARBA" id="ARBA00022741"/>
    </source>
</evidence>
<feature type="compositionally biased region" description="Polar residues" evidence="3">
    <location>
        <begin position="822"/>
        <end position="861"/>
    </location>
</feature>
<evidence type="ECO:0000259" key="5">
    <source>
        <dbReference type="PROSITE" id="PS51718"/>
    </source>
</evidence>
<feature type="compositionally biased region" description="Low complexity" evidence="3">
    <location>
        <begin position="723"/>
        <end position="733"/>
    </location>
</feature>
<dbReference type="InterPro" id="IPR020850">
    <property type="entry name" value="GED_dom"/>
</dbReference>
<evidence type="ECO:0000259" key="4">
    <source>
        <dbReference type="PROSITE" id="PS51388"/>
    </source>
</evidence>
<feature type="compositionally biased region" description="Polar residues" evidence="3">
    <location>
        <begin position="776"/>
        <end position="787"/>
    </location>
</feature>